<dbReference type="SFLD" id="SFLDG00002">
    <property type="entry name" value="C1.7:_P-type_atpase_like"/>
    <property type="match status" value="1"/>
</dbReference>
<evidence type="ECO:0000256" key="8">
    <source>
        <dbReference type="ARBA" id="ARBA00022989"/>
    </source>
</evidence>
<feature type="domain" description="HMA" evidence="11">
    <location>
        <begin position="8"/>
        <end position="74"/>
    </location>
</feature>
<dbReference type="InterPro" id="IPR027256">
    <property type="entry name" value="P-typ_ATPase_IB"/>
</dbReference>
<dbReference type="PROSITE" id="PS00154">
    <property type="entry name" value="ATPASE_E1_E2"/>
    <property type="match status" value="1"/>
</dbReference>
<dbReference type="SFLD" id="SFLDF00027">
    <property type="entry name" value="p-type_atpase"/>
    <property type="match status" value="1"/>
</dbReference>
<comment type="subcellular location">
    <subcellularLocation>
        <location evidence="10">Cell membrane</location>
    </subcellularLocation>
    <subcellularLocation>
        <location evidence="1">Membrane</location>
        <topology evidence="1">Multi-pass membrane protein</topology>
    </subcellularLocation>
</comment>
<dbReference type="FunFam" id="2.70.150.10:FF:000002">
    <property type="entry name" value="Copper-transporting ATPase 1, putative"/>
    <property type="match status" value="1"/>
</dbReference>
<protein>
    <submittedName>
        <fullName evidence="12">Heavy metal translocating P-type ATPase</fullName>
        <ecNumber evidence="12">3.6.3.3</ecNumber>
    </submittedName>
</protein>
<dbReference type="EC" id="3.6.3.3" evidence="12"/>
<gene>
    <name evidence="12" type="ordered locus">Deima_1168</name>
</gene>
<sequence>MSHAAHGTSLTYTVAGMDCAHCVQKVEGAVARLPGTASVQTSFTRQTLDLELDEAQTPRAHLEQTLRALGYAPTLHAPETPIPTTEAPWWGAPAARTVLVSGTLLLAAYLLSFAAPTLAPVFYAAATLAGTLPLARKAWAATRLGQPFGINTLVALAALGALVIGEYAEGAVVVFLFAVGEYLEGVAAGRARAGIRALLNLTPKTALLLEGQALREVRADTLRVGERVRVRPGDRVPADGTIVDGESAVDDSPITGESVPVHKATGDAVYAGSINTDGVLTVRVDRAAHENTVARIIHMVEAAEERKARVSRLIDRFSHVYTPFVVLIAALTAVLPPLLAGAAWDTWVYRALSLLLIGCPCALVLSVPAAVTSAISAGARRGLLVKGGAALEALAGVRLVAFDKTGTLTTGHPRVTDVHPLHGRADEALALAAAVEAGSSHPLARAIVEHAAHLGVAVPAAQEARALPGRAVTARIGGREITVGSPRHVSTLAPLPEGVQADIAALEAAGKTVVIVLDGVTPRALIALRDEPRADTPAALARLRALGVEAVMLTGDNARTANAVAAPLGLRVHADLLPEDKLTRLEALAGAGRVAMVGDGINDAPALARADVGIAMGGGTDVALETADAALLRGGVLGVPALVALARATLRNIRQNVAFALGLKAVFLVTTLLGVTGLWPAILADTGATMLVTANALRLLRWREAA</sequence>
<dbReference type="SUPFAM" id="SSF81653">
    <property type="entry name" value="Calcium ATPase, transduction domain A"/>
    <property type="match status" value="1"/>
</dbReference>
<keyword evidence="6 10" id="KW-0067">ATP-binding</keyword>
<feature type="transmembrane region" description="Helical" evidence="10">
    <location>
        <begin position="351"/>
        <end position="371"/>
    </location>
</feature>
<organism evidence="12 13">
    <name type="scientific">Deinococcus maricopensis (strain DSM 21211 / LMG 22137 / NRRL B-23946 / LB-34)</name>
    <dbReference type="NCBI Taxonomy" id="709986"/>
    <lineage>
        <taxon>Bacteria</taxon>
        <taxon>Thermotogati</taxon>
        <taxon>Deinococcota</taxon>
        <taxon>Deinococci</taxon>
        <taxon>Deinococcales</taxon>
        <taxon>Deinococcaceae</taxon>
        <taxon>Deinococcus</taxon>
    </lineage>
</organism>
<dbReference type="InterPro" id="IPR023214">
    <property type="entry name" value="HAD_sf"/>
</dbReference>
<evidence type="ECO:0000256" key="9">
    <source>
        <dbReference type="ARBA" id="ARBA00023136"/>
    </source>
</evidence>
<dbReference type="SUPFAM" id="SSF81665">
    <property type="entry name" value="Calcium ATPase, transmembrane domain M"/>
    <property type="match status" value="1"/>
</dbReference>
<dbReference type="Pfam" id="PF00122">
    <property type="entry name" value="E1-E2_ATPase"/>
    <property type="match status" value="1"/>
</dbReference>
<dbReference type="InterPro" id="IPR018303">
    <property type="entry name" value="ATPase_P-typ_P_site"/>
</dbReference>
<dbReference type="Gene3D" id="2.70.150.10">
    <property type="entry name" value="Calcium-transporting ATPase, cytoplasmic transduction domain A"/>
    <property type="match status" value="1"/>
</dbReference>
<dbReference type="GO" id="GO:0016887">
    <property type="term" value="F:ATP hydrolysis activity"/>
    <property type="evidence" value="ECO:0007669"/>
    <property type="project" value="InterPro"/>
</dbReference>
<reference evidence="12 13" key="1">
    <citation type="journal article" date="2011" name="Stand. Genomic Sci.">
        <title>Complete genome sequence of Deinococcus maricopensis type strain (LB-34).</title>
        <authorList>
            <person name="Pukall R."/>
            <person name="Zeytun A."/>
            <person name="Lucas S."/>
            <person name="Lapidus A."/>
            <person name="Hammon N."/>
            <person name="Deshpande S."/>
            <person name="Nolan M."/>
            <person name="Cheng J.F."/>
            <person name="Pitluck S."/>
            <person name="Liolios K."/>
            <person name="Pagani I."/>
            <person name="Mikhailova N."/>
            <person name="Ivanova N."/>
            <person name="Mavromatis K."/>
            <person name="Pati A."/>
            <person name="Tapia R."/>
            <person name="Han C."/>
            <person name="Goodwin L."/>
            <person name="Chen A."/>
            <person name="Palaniappan K."/>
            <person name="Land M."/>
            <person name="Hauser L."/>
            <person name="Chang Y.J."/>
            <person name="Jeffries C.D."/>
            <person name="Brambilla E.M."/>
            <person name="Rohde M."/>
            <person name="Goker M."/>
            <person name="Detter J.C."/>
            <person name="Woyke T."/>
            <person name="Bristow J."/>
            <person name="Eisen J.A."/>
            <person name="Markowitz V."/>
            <person name="Hugenholtz P."/>
            <person name="Kyrpides N.C."/>
            <person name="Klenk H.P."/>
        </authorList>
    </citation>
    <scope>NUCLEOTIDE SEQUENCE [LARGE SCALE GENOMIC DNA]</scope>
    <source>
        <strain evidence="13">DSM 21211 / LMG 22137 / NRRL B-23946 / LB-34</strain>
    </source>
</reference>
<evidence type="ECO:0000256" key="7">
    <source>
        <dbReference type="ARBA" id="ARBA00022967"/>
    </source>
</evidence>
<dbReference type="Proteomes" id="UP000008635">
    <property type="component" value="Chromosome"/>
</dbReference>
<dbReference type="Pfam" id="PF00403">
    <property type="entry name" value="HMA"/>
    <property type="match status" value="1"/>
</dbReference>
<dbReference type="PANTHER" id="PTHR48085:SF5">
    <property type="entry name" value="CADMIUM_ZINC-TRANSPORTING ATPASE HMA4-RELATED"/>
    <property type="match status" value="1"/>
</dbReference>
<feature type="transmembrane region" description="Helical" evidence="10">
    <location>
        <begin position="106"/>
        <end position="132"/>
    </location>
</feature>
<dbReference type="SFLD" id="SFLDS00003">
    <property type="entry name" value="Haloacid_Dehalogenase"/>
    <property type="match status" value="1"/>
</dbReference>
<feature type="transmembrane region" description="Helical" evidence="10">
    <location>
        <begin position="320"/>
        <end position="339"/>
    </location>
</feature>
<dbReference type="InterPro" id="IPR051014">
    <property type="entry name" value="Cation_Transport_ATPase_IB"/>
</dbReference>
<dbReference type="NCBIfam" id="TIGR01525">
    <property type="entry name" value="ATPase-IB_hvy"/>
    <property type="match status" value="1"/>
</dbReference>
<dbReference type="InterPro" id="IPR036412">
    <property type="entry name" value="HAD-like_sf"/>
</dbReference>
<dbReference type="STRING" id="709986.Deima_1168"/>
<dbReference type="InterPro" id="IPR006121">
    <property type="entry name" value="HMA_dom"/>
</dbReference>
<dbReference type="InterPro" id="IPR001757">
    <property type="entry name" value="P_typ_ATPase"/>
</dbReference>
<dbReference type="GO" id="GO:0015086">
    <property type="term" value="F:cadmium ion transmembrane transporter activity"/>
    <property type="evidence" value="ECO:0007669"/>
    <property type="project" value="TreeGrafter"/>
</dbReference>
<dbReference type="InterPro" id="IPR023298">
    <property type="entry name" value="ATPase_P-typ_TM_dom_sf"/>
</dbReference>
<dbReference type="NCBIfam" id="TIGR01494">
    <property type="entry name" value="ATPase_P-type"/>
    <property type="match status" value="1"/>
</dbReference>
<evidence type="ECO:0000256" key="5">
    <source>
        <dbReference type="ARBA" id="ARBA00022741"/>
    </source>
</evidence>
<dbReference type="Gene3D" id="3.40.50.1000">
    <property type="entry name" value="HAD superfamily/HAD-like"/>
    <property type="match status" value="1"/>
</dbReference>
<dbReference type="PANTHER" id="PTHR48085">
    <property type="entry name" value="CADMIUM/ZINC-TRANSPORTING ATPASE HMA2-RELATED"/>
    <property type="match status" value="1"/>
</dbReference>
<keyword evidence="4 10" id="KW-0479">Metal-binding</keyword>
<dbReference type="Pfam" id="PF00702">
    <property type="entry name" value="Hydrolase"/>
    <property type="match status" value="1"/>
</dbReference>
<feature type="transmembrane region" description="Helical" evidence="10">
    <location>
        <begin position="657"/>
        <end position="675"/>
    </location>
</feature>
<dbReference type="AlphaFoldDB" id="E8U6Y1"/>
<dbReference type="CDD" id="cd00371">
    <property type="entry name" value="HMA"/>
    <property type="match status" value="1"/>
</dbReference>
<accession>E8U6Y1</accession>
<name>E8U6Y1_DEIML</name>
<dbReference type="PRINTS" id="PR00941">
    <property type="entry name" value="CDATPASE"/>
</dbReference>
<evidence type="ECO:0000256" key="10">
    <source>
        <dbReference type="RuleBase" id="RU362081"/>
    </source>
</evidence>
<dbReference type="GO" id="GO:0046872">
    <property type="term" value="F:metal ion binding"/>
    <property type="evidence" value="ECO:0007669"/>
    <property type="project" value="UniProtKB-KW"/>
</dbReference>
<dbReference type="InterPro" id="IPR023299">
    <property type="entry name" value="ATPase_P-typ_cyto_dom_N"/>
</dbReference>
<keyword evidence="3 10" id="KW-0812">Transmembrane</keyword>
<dbReference type="InterPro" id="IPR059000">
    <property type="entry name" value="ATPase_P-type_domA"/>
</dbReference>
<proteinExistence type="inferred from homology"/>
<keyword evidence="12" id="KW-0378">Hydrolase</keyword>
<evidence type="ECO:0000313" key="12">
    <source>
        <dbReference type="EMBL" id="ADV66820.1"/>
    </source>
</evidence>
<reference evidence="13" key="2">
    <citation type="submission" date="2011-01" db="EMBL/GenBank/DDBJ databases">
        <title>The complete genome of Deinococcus maricopensis DSM 21211.</title>
        <authorList>
            <consortium name="US DOE Joint Genome Institute (JGI-PGF)"/>
            <person name="Lucas S."/>
            <person name="Copeland A."/>
            <person name="Lapidus A."/>
            <person name="Goodwin L."/>
            <person name="Pitluck S."/>
            <person name="Kyrpides N."/>
            <person name="Mavromatis K."/>
            <person name="Pagani I."/>
            <person name="Ivanova N."/>
            <person name="Ovchinnikova G."/>
            <person name="Zeytun A."/>
            <person name="Detter J.C."/>
            <person name="Han C."/>
            <person name="Land M."/>
            <person name="Hauser L."/>
            <person name="Markowitz V."/>
            <person name="Cheng J.-F."/>
            <person name="Hugenholtz P."/>
            <person name="Woyke T."/>
            <person name="Wu D."/>
            <person name="Pukall R."/>
            <person name="Gehrich-Schroeter G."/>
            <person name="Brambilla E."/>
            <person name="Klenk H.-P."/>
            <person name="Eisen J.A."/>
        </authorList>
    </citation>
    <scope>NUCLEOTIDE SEQUENCE [LARGE SCALE GENOMIC DNA]</scope>
    <source>
        <strain evidence="13">DSM 21211 / LMG 22137 / NRRL B-23946 / LB-34</strain>
    </source>
</reference>
<evidence type="ECO:0000256" key="6">
    <source>
        <dbReference type="ARBA" id="ARBA00022840"/>
    </source>
</evidence>
<dbReference type="GO" id="GO:0005524">
    <property type="term" value="F:ATP binding"/>
    <property type="evidence" value="ECO:0007669"/>
    <property type="project" value="UniProtKB-UniRule"/>
</dbReference>
<dbReference type="EMBL" id="CP002454">
    <property type="protein sequence ID" value="ADV66820.1"/>
    <property type="molecule type" value="Genomic_DNA"/>
</dbReference>
<evidence type="ECO:0000313" key="13">
    <source>
        <dbReference type="Proteomes" id="UP000008635"/>
    </source>
</evidence>
<dbReference type="GO" id="GO:0019829">
    <property type="term" value="F:ATPase-coupled monoatomic cation transmembrane transporter activity"/>
    <property type="evidence" value="ECO:0007669"/>
    <property type="project" value="InterPro"/>
</dbReference>
<evidence type="ECO:0000259" key="11">
    <source>
        <dbReference type="PROSITE" id="PS50846"/>
    </source>
</evidence>
<dbReference type="InterPro" id="IPR036163">
    <property type="entry name" value="HMA_dom_sf"/>
</dbReference>
<comment type="similarity">
    <text evidence="2 10">Belongs to the cation transport ATPase (P-type) (TC 3.A.3) family. Type IB subfamily.</text>
</comment>
<dbReference type="SUPFAM" id="SSF55008">
    <property type="entry name" value="HMA, heavy metal-associated domain"/>
    <property type="match status" value="1"/>
</dbReference>
<dbReference type="GO" id="GO:0005886">
    <property type="term" value="C:plasma membrane"/>
    <property type="evidence" value="ECO:0007669"/>
    <property type="project" value="UniProtKB-SubCell"/>
</dbReference>
<keyword evidence="9 10" id="KW-0472">Membrane</keyword>
<dbReference type="PROSITE" id="PS50846">
    <property type="entry name" value="HMA_2"/>
    <property type="match status" value="1"/>
</dbReference>
<dbReference type="Gene3D" id="3.40.1110.10">
    <property type="entry name" value="Calcium-transporting ATPase, cytoplasmic domain N"/>
    <property type="match status" value="1"/>
</dbReference>
<dbReference type="Gene3D" id="3.30.70.100">
    <property type="match status" value="1"/>
</dbReference>
<dbReference type="HOGENOM" id="CLU_001771_6_4_0"/>
<dbReference type="NCBIfam" id="TIGR01512">
    <property type="entry name" value="ATPase-IB2_Cd"/>
    <property type="match status" value="1"/>
</dbReference>
<dbReference type="PROSITE" id="PS01229">
    <property type="entry name" value="COF_2"/>
    <property type="match status" value="1"/>
</dbReference>
<evidence type="ECO:0000256" key="3">
    <source>
        <dbReference type="ARBA" id="ARBA00022692"/>
    </source>
</evidence>
<dbReference type="SUPFAM" id="SSF81660">
    <property type="entry name" value="Metal cation-transporting ATPase, ATP-binding domain N"/>
    <property type="match status" value="1"/>
</dbReference>
<keyword evidence="13" id="KW-1185">Reference proteome</keyword>
<keyword evidence="8 10" id="KW-1133">Transmembrane helix</keyword>
<dbReference type="NCBIfam" id="TIGR01511">
    <property type="entry name" value="ATPase-IB1_Cu"/>
    <property type="match status" value="1"/>
</dbReference>
<dbReference type="eggNOG" id="COG2217">
    <property type="taxonomic scope" value="Bacteria"/>
</dbReference>
<evidence type="ECO:0000256" key="2">
    <source>
        <dbReference type="ARBA" id="ARBA00006024"/>
    </source>
</evidence>
<dbReference type="InterPro" id="IPR008250">
    <property type="entry name" value="ATPase_P-typ_transduc_dom_A_sf"/>
</dbReference>
<evidence type="ECO:0000256" key="4">
    <source>
        <dbReference type="ARBA" id="ARBA00022723"/>
    </source>
</evidence>
<keyword evidence="10" id="KW-1003">Cell membrane</keyword>
<keyword evidence="7" id="KW-1278">Translocase</keyword>
<keyword evidence="5 10" id="KW-0547">Nucleotide-binding</keyword>
<dbReference type="PRINTS" id="PR00119">
    <property type="entry name" value="CATATPASE"/>
</dbReference>
<dbReference type="RefSeq" id="WP_013556325.1">
    <property type="nucleotide sequence ID" value="NC_014958.1"/>
</dbReference>
<dbReference type="SUPFAM" id="SSF56784">
    <property type="entry name" value="HAD-like"/>
    <property type="match status" value="1"/>
</dbReference>
<dbReference type="InterPro" id="IPR044492">
    <property type="entry name" value="P_typ_ATPase_HD_dom"/>
</dbReference>
<dbReference type="KEGG" id="dmr:Deima_1168"/>
<evidence type="ECO:0000256" key="1">
    <source>
        <dbReference type="ARBA" id="ARBA00004141"/>
    </source>
</evidence>